<evidence type="ECO:0000256" key="1">
    <source>
        <dbReference type="SAM" id="SignalP"/>
    </source>
</evidence>
<keyword evidence="1" id="KW-0732">Signal</keyword>
<protein>
    <recommendedName>
        <fullName evidence="4">Streptomyces killer toxin-like beta/gamma crystallin domain-containing protein</fullName>
    </recommendedName>
</protein>
<evidence type="ECO:0000313" key="3">
    <source>
        <dbReference type="Proteomes" id="UP000280298"/>
    </source>
</evidence>
<sequence length="160" mass="16718">MRAQRSVLGVIGALIIALAAVFAAGPAQAASSSTNAAVAPPAPQGAQAADISVAAVSPGISPAANFIHVAPGGTFDCTSGSLCAAVWDPTTSDWKIYYLYTCARYSLSNWNGTGYYFDEQTGGVTSYFYGQSGNVLRSFKPDGGVRHEVDWTPVWSIRNC</sequence>
<dbReference type="EMBL" id="CP034539">
    <property type="protein sequence ID" value="AZQ36160.1"/>
    <property type="molecule type" value="Genomic_DNA"/>
</dbReference>
<accession>A0A3Q9ETZ5</accession>
<feature type="signal peptide" evidence="1">
    <location>
        <begin position="1"/>
        <end position="29"/>
    </location>
</feature>
<evidence type="ECO:0008006" key="4">
    <source>
        <dbReference type="Google" id="ProtNLM"/>
    </source>
</evidence>
<evidence type="ECO:0000313" key="2">
    <source>
        <dbReference type="EMBL" id="AZQ36160.1"/>
    </source>
</evidence>
<reference evidence="2 3" key="1">
    <citation type="journal article" date="2019" name="Int. J. Syst. Evol. Microbiol.">
        <title>Streptomyces cyaneochromogenes sp. nov., a blue pigment-producing actinomycete from manganese-contaminated soil.</title>
        <authorList>
            <person name="Tang X."/>
            <person name="Zhao J."/>
            <person name="Li K."/>
            <person name="Chen Z."/>
            <person name="Sun Y."/>
            <person name="Gao J."/>
        </authorList>
    </citation>
    <scope>NUCLEOTIDE SEQUENCE [LARGE SCALE GENOMIC DNA]</scope>
    <source>
        <strain evidence="2 3">MK-45</strain>
    </source>
</reference>
<dbReference type="OrthoDB" id="3541237at2"/>
<gene>
    <name evidence="2" type="ORF">EJ357_23965</name>
</gene>
<dbReference type="AlphaFoldDB" id="A0A3Q9ETZ5"/>
<proteinExistence type="predicted"/>
<feature type="chain" id="PRO_5018531144" description="Streptomyces killer toxin-like beta/gamma crystallin domain-containing protein" evidence="1">
    <location>
        <begin position="30"/>
        <end position="160"/>
    </location>
</feature>
<name>A0A3Q9ETZ5_9ACTN</name>
<organism evidence="2 3">
    <name type="scientific">Streptomyces cyaneochromogenes</name>
    <dbReference type="NCBI Taxonomy" id="2496836"/>
    <lineage>
        <taxon>Bacteria</taxon>
        <taxon>Bacillati</taxon>
        <taxon>Actinomycetota</taxon>
        <taxon>Actinomycetes</taxon>
        <taxon>Kitasatosporales</taxon>
        <taxon>Streptomycetaceae</taxon>
        <taxon>Streptomyces</taxon>
    </lineage>
</organism>
<dbReference type="Proteomes" id="UP000280298">
    <property type="component" value="Chromosome"/>
</dbReference>
<dbReference type="KEGG" id="scya:EJ357_23965"/>
<keyword evidence="3" id="KW-1185">Reference proteome</keyword>